<dbReference type="SFLD" id="SFLDS00003">
    <property type="entry name" value="Haloacid_Dehalogenase"/>
    <property type="match status" value="1"/>
</dbReference>
<dbReference type="Proteomes" id="UP000005755">
    <property type="component" value="Unassembled WGS sequence"/>
</dbReference>
<gene>
    <name evidence="5" type="ORF">HCBAA847_0811</name>
    <name evidence="6" type="ORF">HCCG_01139</name>
</gene>
<evidence type="ECO:0000313" key="8">
    <source>
        <dbReference type="Proteomes" id="UP000006036"/>
    </source>
</evidence>
<name>A0AAI8MLY4_9HELI</name>
<dbReference type="KEGG" id="hcb:HCBAA847_0811"/>
<evidence type="ECO:0000313" key="5">
    <source>
        <dbReference type="EMBL" id="BAM32049.1"/>
    </source>
</evidence>
<dbReference type="PRINTS" id="PR00413">
    <property type="entry name" value="HADHALOGNASE"/>
</dbReference>
<proteinExistence type="predicted"/>
<evidence type="ECO:0000313" key="7">
    <source>
        <dbReference type="Proteomes" id="UP000005755"/>
    </source>
</evidence>
<comment type="cofactor">
    <cofactor evidence="1">
        <name>Mg(2+)</name>
        <dbReference type="ChEBI" id="CHEBI:18420"/>
    </cofactor>
</comment>
<reference evidence="7" key="4">
    <citation type="journal article" date="2014" name="Genome Announc.">
        <title>Draft genome sequences of six enterohepatic helicobacter species isolated from humans and one from rhesus macaques.</title>
        <authorList>
            <person name="Shen Z."/>
            <person name="Sheh A."/>
            <person name="Young S.K."/>
            <person name="Abouelliel A."/>
            <person name="Ward D.V."/>
            <person name="Earl A.M."/>
            <person name="Fox J.G."/>
        </authorList>
    </citation>
    <scope>NUCLEOTIDE SEQUENCE [LARGE SCALE GENOMIC DNA]</scope>
    <source>
        <strain evidence="7">CCUG 18818</strain>
    </source>
</reference>
<dbReference type="Proteomes" id="UP000006036">
    <property type="component" value="Chromosome 1"/>
</dbReference>
<dbReference type="InterPro" id="IPR051400">
    <property type="entry name" value="HAD-like_hydrolase"/>
</dbReference>
<reference evidence="5 8" key="2">
    <citation type="journal article" date="2012" name="J. Bacteriol.">
        <title>Complete Genome Sequence of Helicobacter cinaedi Type Strain ATCC BAA-847.</title>
        <authorList>
            <person name="Miyoshi-Akiyama T."/>
            <person name="Takeshita N."/>
            <person name="Ohmagari N."/>
            <person name="Kirikae T."/>
        </authorList>
    </citation>
    <scope>NUCLEOTIDE SEQUENCE [LARGE SCALE GENOMIC DNA]</scope>
    <source>
        <strain evidence="5 8">ATCC BAA-847</strain>
    </source>
</reference>
<reference evidence="5" key="3">
    <citation type="submission" date="2012-07" db="EMBL/GenBank/DDBJ databases">
        <authorList>
            <person name="Akiyama T."/>
            <person name="Takeshita N."/>
            <person name="Ohmagari N."/>
            <person name="Kirikae T."/>
        </authorList>
    </citation>
    <scope>NUCLEOTIDE SEQUENCE</scope>
    <source>
        <strain evidence="5">ATCC BAA-847</strain>
    </source>
</reference>
<dbReference type="AlphaFoldDB" id="A0AAI8MLY4"/>
<dbReference type="Gene3D" id="1.10.150.520">
    <property type="match status" value="1"/>
</dbReference>
<sequence>MKIKSVIFDLDNTLYDENLLISAVCREFCHRYNLPLENIAYIVNDEFRLHSKDIFGDWLKKMNFCTDSRQEELFTLYQSIDTPLSLYEDAKDFLVFLQSQNVSVGILTNGNLNAQQHKVKLLNLHISPYEIEYARSNGIEYEKPHINAFMRILHRLNTEAKDSIFIGDNPLTDIAGANNAGILSVWLARGYGRLIPCDYAKIKITHFDELRRLWQ</sequence>
<dbReference type="EMBL" id="DS990392">
    <property type="protein sequence ID" value="EFR46592.1"/>
    <property type="molecule type" value="Genomic_DNA"/>
</dbReference>
<keyword evidence="4" id="KW-0460">Magnesium</keyword>
<protein>
    <submittedName>
        <fullName evidence="6">HAD hydrolase, family IA, variant 1</fullName>
    </submittedName>
    <submittedName>
        <fullName evidence="5">HAD-superfamily protein</fullName>
    </submittedName>
</protein>
<dbReference type="Gene3D" id="3.40.50.1000">
    <property type="entry name" value="HAD superfamily/HAD-like"/>
    <property type="match status" value="1"/>
</dbReference>
<dbReference type="NCBIfam" id="TIGR01549">
    <property type="entry name" value="HAD-SF-IA-v1"/>
    <property type="match status" value="1"/>
</dbReference>
<dbReference type="PANTHER" id="PTHR46470">
    <property type="entry name" value="N-ACYLNEURAMINATE-9-PHOSPHATASE"/>
    <property type="match status" value="1"/>
</dbReference>
<dbReference type="SFLD" id="SFLDG01129">
    <property type="entry name" value="C1.5:_HAD__Beta-PGM__Phosphata"/>
    <property type="match status" value="1"/>
</dbReference>
<accession>A0AAI8MLY4</accession>
<evidence type="ECO:0000256" key="3">
    <source>
        <dbReference type="ARBA" id="ARBA00022801"/>
    </source>
</evidence>
<evidence type="ECO:0000313" key="6">
    <source>
        <dbReference type="EMBL" id="EFR46592.1"/>
    </source>
</evidence>
<evidence type="ECO:0000256" key="2">
    <source>
        <dbReference type="ARBA" id="ARBA00022723"/>
    </source>
</evidence>
<dbReference type="PANTHER" id="PTHR46470:SF2">
    <property type="entry name" value="GLYCERALDEHYDE 3-PHOSPHATE PHOSPHATASE"/>
    <property type="match status" value="1"/>
</dbReference>
<keyword evidence="3 6" id="KW-0378">Hydrolase</keyword>
<reference evidence="6" key="1">
    <citation type="submission" date="2008-08" db="EMBL/GenBank/DDBJ databases">
        <title>Annotation of Helicobacter cinaedi strain CCUG 18818.</title>
        <authorList>
            <consortium name="The Broad Institute Genome Sequencing Platform"/>
            <person name="Fox J.G."/>
            <person name="Shen Z."/>
            <person name="Charoenlap N."/>
            <person name="Schauer D.B."/>
            <person name="Ward D."/>
            <person name="Mehta T."/>
            <person name="Young S."/>
            <person name="Jaffe D."/>
            <person name="Gnerre S."/>
            <person name="Berlin A."/>
            <person name="Heiman D."/>
            <person name="Hepburn T."/>
            <person name="Shea T."/>
            <person name="Sykes S."/>
            <person name="Alvarado L."/>
            <person name="Kodira C."/>
            <person name="Borodovsky M."/>
            <person name="Lander E."/>
            <person name="Galagan J."/>
            <person name="Nusbaum C."/>
            <person name="Birren B."/>
        </authorList>
    </citation>
    <scope>NUCLEOTIDE SEQUENCE</scope>
    <source>
        <strain evidence="6">CCUG 18818</strain>
    </source>
</reference>
<dbReference type="RefSeq" id="WP_002956453.1">
    <property type="nucleotide sequence ID" value="NC_020555.1"/>
</dbReference>
<keyword evidence="2" id="KW-0479">Metal-binding</keyword>
<dbReference type="SUPFAM" id="SSF56784">
    <property type="entry name" value="HAD-like"/>
    <property type="match status" value="1"/>
</dbReference>
<dbReference type="GO" id="GO:0016791">
    <property type="term" value="F:phosphatase activity"/>
    <property type="evidence" value="ECO:0007669"/>
    <property type="project" value="TreeGrafter"/>
</dbReference>
<dbReference type="EMBL" id="AP012492">
    <property type="protein sequence ID" value="BAM32049.1"/>
    <property type="molecule type" value="Genomic_DNA"/>
</dbReference>
<dbReference type="InterPro" id="IPR006439">
    <property type="entry name" value="HAD-SF_hydro_IA"/>
</dbReference>
<dbReference type="InterPro" id="IPR036412">
    <property type="entry name" value="HAD-like_sf"/>
</dbReference>
<evidence type="ECO:0000256" key="4">
    <source>
        <dbReference type="ARBA" id="ARBA00022842"/>
    </source>
</evidence>
<keyword evidence="7" id="KW-1185">Reference proteome</keyword>
<organism evidence="5 8">
    <name type="scientific">Helicobacter cinaedi CCUG 18818 = ATCC BAA-847</name>
    <dbReference type="NCBI Taxonomy" id="537971"/>
    <lineage>
        <taxon>Bacteria</taxon>
        <taxon>Pseudomonadati</taxon>
        <taxon>Campylobacterota</taxon>
        <taxon>Epsilonproteobacteria</taxon>
        <taxon>Campylobacterales</taxon>
        <taxon>Helicobacteraceae</taxon>
        <taxon>Helicobacter</taxon>
    </lineage>
</organism>
<dbReference type="InterPro" id="IPR041492">
    <property type="entry name" value="HAD_2"/>
</dbReference>
<dbReference type="InterPro" id="IPR023214">
    <property type="entry name" value="HAD_sf"/>
</dbReference>
<dbReference type="GO" id="GO:0044281">
    <property type="term" value="P:small molecule metabolic process"/>
    <property type="evidence" value="ECO:0007669"/>
    <property type="project" value="UniProtKB-ARBA"/>
</dbReference>
<dbReference type="GO" id="GO:0046872">
    <property type="term" value="F:metal ion binding"/>
    <property type="evidence" value="ECO:0007669"/>
    <property type="project" value="UniProtKB-KW"/>
</dbReference>
<evidence type="ECO:0000256" key="1">
    <source>
        <dbReference type="ARBA" id="ARBA00001946"/>
    </source>
</evidence>
<dbReference type="Pfam" id="PF13419">
    <property type="entry name" value="HAD_2"/>
    <property type="match status" value="1"/>
</dbReference>